<dbReference type="GO" id="GO:0030170">
    <property type="term" value="F:pyridoxal phosphate binding"/>
    <property type="evidence" value="ECO:0007669"/>
    <property type="project" value="TreeGrafter"/>
</dbReference>
<dbReference type="Proteomes" id="UP000051984">
    <property type="component" value="Unassembled WGS sequence"/>
</dbReference>
<dbReference type="GO" id="GO:0005829">
    <property type="term" value="C:cytosol"/>
    <property type="evidence" value="ECO:0007669"/>
    <property type="project" value="TreeGrafter"/>
</dbReference>
<dbReference type="SUPFAM" id="SSF51419">
    <property type="entry name" value="PLP-binding barrel"/>
    <property type="match status" value="1"/>
</dbReference>
<dbReference type="PATRIC" id="fig|1423816.3.peg.2945"/>
<dbReference type="Gene3D" id="2.40.37.30">
    <property type="match status" value="2"/>
</dbReference>
<feature type="domain" description="YhfX-like C-terminal" evidence="5">
    <location>
        <begin position="279"/>
        <end position="367"/>
    </location>
</feature>
<organism evidence="6 7">
    <name type="scientific">Lacticaseibacillus zeae DSM 20178 = KCTC 3804</name>
    <dbReference type="NCBI Taxonomy" id="1423816"/>
    <lineage>
        <taxon>Bacteria</taxon>
        <taxon>Bacillati</taxon>
        <taxon>Bacillota</taxon>
        <taxon>Bacilli</taxon>
        <taxon>Lactobacillales</taxon>
        <taxon>Lactobacillaceae</taxon>
        <taxon>Lacticaseibacillus</taxon>
    </lineage>
</organism>
<gene>
    <name evidence="6" type="ORF">FD51_GL002829</name>
</gene>
<comment type="caution">
    <text evidence="6">The sequence shown here is derived from an EMBL/GenBank/DDBJ whole genome shotgun (WGS) entry which is preliminary data.</text>
</comment>
<evidence type="ECO:0000256" key="2">
    <source>
        <dbReference type="ARBA" id="ARBA00022898"/>
    </source>
</evidence>
<dbReference type="GO" id="GO:0008784">
    <property type="term" value="F:alanine racemase activity"/>
    <property type="evidence" value="ECO:0007669"/>
    <property type="project" value="TreeGrafter"/>
</dbReference>
<dbReference type="PANTHER" id="PTHR30511:SF3">
    <property type="entry name" value="LYSINE RACEMASE"/>
    <property type="match status" value="1"/>
</dbReference>
<feature type="domain" description="Alanine racemase N-terminal" evidence="4">
    <location>
        <begin position="33"/>
        <end position="264"/>
    </location>
</feature>
<accession>A0A0R1ETG0</accession>
<dbReference type="AlphaFoldDB" id="A0A0R1ETG0"/>
<keyword evidence="3" id="KW-0413">Isomerase</keyword>
<dbReference type="InterPro" id="IPR001608">
    <property type="entry name" value="Ala_racemase_N"/>
</dbReference>
<dbReference type="InterPro" id="IPR048449">
    <property type="entry name" value="YhfX-like_C"/>
</dbReference>
<sequence length="390" mass="43329">MFLKQLEKLNPELIQYAFKLHQTGQILPDTYVIDLDMIRQNTSYMVAEAKKNHVELLYMTKQVGRNPVIAKEVVNAGIPEAVVVDFREAETFMENGLALGNVGHLVQPPKHFLKRLLKYGTKYVTMYSLENAQKLNEVASAVGIKQKVLLKVVGNGDDIYPGQTGGFTLAELDKQLDQLKTLSNIKLVGITTFPAILYDESKQDFLATANLKTIDRAKNIFNKHHLKTQVVSLPSATSTTSIPLIKQLGGNEGEPGHALTGTTPLHAVKDQPEKPAYCYVSEVSHTFGSHSYVFGGGWYRRGHLKNALVQDGEYYVHAHVLPLENSNIDYYLELDQQFKSGLPVVMAFRTQIFVTRSTVALVRGLQTAGATPELVGLYDSQGKKLPGRMQ</sequence>
<keyword evidence="2" id="KW-0663">Pyridoxal phosphate</keyword>
<evidence type="ECO:0000313" key="6">
    <source>
        <dbReference type="EMBL" id="KRK12479.1"/>
    </source>
</evidence>
<dbReference type="eggNOG" id="COG3457">
    <property type="taxonomic scope" value="Bacteria"/>
</dbReference>
<protein>
    <submittedName>
        <fullName evidence="6">Amino acid racemase</fullName>
    </submittedName>
</protein>
<dbReference type="RefSeq" id="WP_010492859.1">
    <property type="nucleotide sequence ID" value="NZ_AZCT01000007.1"/>
</dbReference>
<dbReference type="EMBL" id="AZCT01000007">
    <property type="protein sequence ID" value="KRK12479.1"/>
    <property type="molecule type" value="Genomic_DNA"/>
</dbReference>
<evidence type="ECO:0000313" key="7">
    <source>
        <dbReference type="Proteomes" id="UP000051984"/>
    </source>
</evidence>
<evidence type="ECO:0000259" key="4">
    <source>
        <dbReference type="Pfam" id="PF01168"/>
    </source>
</evidence>
<dbReference type="InterPro" id="IPR000821">
    <property type="entry name" value="Ala_racemase"/>
</dbReference>
<dbReference type="Pfam" id="PF21279">
    <property type="entry name" value="YhfX-like_C"/>
    <property type="match status" value="1"/>
</dbReference>
<dbReference type="InterPro" id="IPR029066">
    <property type="entry name" value="PLP-binding_barrel"/>
</dbReference>
<proteinExistence type="predicted"/>
<name>A0A0R1ETG0_LACZE</name>
<dbReference type="Pfam" id="PF01168">
    <property type="entry name" value="Ala_racemase_N"/>
    <property type="match status" value="1"/>
</dbReference>
<evidence type="ECO:0000256" key="1">
    <source>
        <dbReference type="ARBA" id="ARBA00001933"/>
    </source>
</evidence>
<dbReference type="PANTHER" id="PTHR30511">
    <property type="entry name" value="ALANINE RACEMASE"/>
    <property type="match status" value="1"/>
</dbReference>
<comment type="cofactor">
    <cofactor evidence="1">
        <name>pyridoxal 5'-phosphate</name>
        <dbReference type="ChEBI" id="CHEBI:597326"/>
    </cofactor>
</comment>
<dbReference type="CDD" id="cd06811">
    <property type="entry name" value="PLPDE_III_yhfX_like"/>
    <property type="match status" value="1"/>
</dbReference>
<evidence type="ECO:0000256" key="3">
    <source>
        <dbReference type="ARBA" id="ARBA00023235"/>
    </source>
</evidence>
<reference evidence="6 7" key="1">
    <citation type="journal article" date="2015" name="Genome Announc.">
        <title>Expanding the biotechnology potential of lactobacilli through comparative genomics of 213 strains and associated genera.</title>
        <authorList>
            <person name="Sun Z."/>
            <person name="Harris H.M."/>
            <person name="McCann A."/>
            <person name="Guo C."/>
            <person name="Argimon S."/>
            <person name="Zhang W."/>
            <person name="Yang X."/>
            <person name="Jeffery I.B."/>
            <person name="Cooney J.C."/>
            <person name="Kagawa T.F."/>
            <person name="Liu W."/>
            <person name="Song Y."/>
            <person name="Salvetti E."/>
            <person name="Wrobel A."/>
            <person name="Rasinkangas P."/>
            <person name="Parkhill J."/>
            <person name="Rea M.C."/>
            <person name="O'Sullivan O."/>
            <person name="Ritari J."/>
            <person name="Douillard F.P."/>
            <person name="Paul Ross R."/>
            <person name="Yang R."/>
            <person name="Briner A.E."/>
            <person name="Felis G.E."/>
            <person name="de Vos W.M."/>
            <person name="Barrangou R."/>
            <person name="Klaenhammer T.R."/>
            <person name="Caufield P.W."/>
            <person name="Cui Y."/>
            <person name="Zhang H."/>
            <person name="O'Toole P.W."/>
        </authorList>
    </citation>
    <scope>NUCLEOTIDE SEQUENCE [LARGE SCALE GENOMIC DNA]</scope>
    <source>
        <strain evidence="6 7">DSM 20178</strain>
    </source>
</reference>
<evidence type="ECO:0000259" key="5">
    <source>
        <dbReference type="Pfam" id="PF21279"/>
    </source>
</evidence>